<dbReference type="EMBL" id="PYMJ01000015">
    <property type="protein sequence ID" value="PSU47369.1"/>
    <property type="molecule type" value="Genomic_DNA"/>
</dbReference>
<evidence type="ECO:0000313" key="1">
    <source>
        <dbReference type="EMBL" id="PSU47369.1"/>
    </source>
</evidence>
<name>A0A2T3JEP4_9GAMM</name>
<keyword evidence="2" id="KW-1185">Reference proteome</keyword>
<dbReference type="Proteomes" id="UP000240987">
    <property type="component" value="Unassembled WGS sequence"/>
</dbReference>
<evidence type="ECO:0000313" key="2">
    <source>
        <dbReference type="Proteomes" id="UP000240987"/>
    </source>
</evidence>
<accession>A0A2T3JEP4</accession>
<sequence length="202" mass="23609">MFGEDRQIVEVIESINKLQQVVISGVAVYAAKELYQFVKTYYCDKRSHKEAFIDFIVELTYVKESVELMTSNETIGKILEIGKSKYPRCVVSVVLNISIYQNMMNHRHKFGHDQLILLTKITEKTEQFYNYYKLLGTDMFGELPTERKKQTVKVFKNLGGDLLVLVKELYMDEKFLEKAKCDGVEEQFNKLKPLPFILDDYC</sequence>
<gene>
    <name evidence="1" type="ORF">C9J12_15340</name>
</gene>
<dbReference type="RefSeq" id="WP_107243516.1">
    <property type="nucleotide sequence ID" value="NZ_PYMJ01000015.1"/>
</dbReference>
<organism evidence="1 2">
    <name type="scientific">Photobacterium frigidiphilum</name>
    <dbReference type="NCBI Taxonomy" id="264736"/>
    <lineage>
        <taxon>Bacteria</taxon>
        <taxon>Pseudomonadati</taxon>
        <taxon>Pseudomonadota</taxon>
        <taxon>Gammaproteobacteria</taxon>
        <taxon>Vibrionales</taxon>
        <taxon>Vibrionaceae</taxon>
        <taxon>Photobacterium</taxon>
    </lineage>
</organism>
<proteinExistence type="predicted"/>
<comment type="caution">
    <text evidence="1">The sequence shown here is derived from an EMBL/GenBank/DDBJ whole genome shotgun (WGS) entry which is preliminary data.</text>
</comment>
<dbReference type="AlphaFoldDB" id="A0A2T3JEP4"/>
<reference evidence="1 2" key="1">
    <citation type="submission" date="2018-01" db="EMBL/GenBank/DDBJ databases">
        <title>Whole genome sequencing of Histamine producing bacteria.</title>
        <authorList>
            <person name="Butler K."/>
        </authorList>
    </citation>
    <scope>NUCLEOTIDE SEQUENCE [LARGE SCALE GENOMIC DNA]</scope>
    <source>
        <strain evidence="1 2">JCM 12947</strain>
    </source>
</reference>
<protein>
    <submittedName>
        <fullName evidence="1">Uncharacterized protein</fullName>
    </submittedName>
</protein>